<comment type="caution">
    <text evidence="2">The sequence shown here is derived from an EMBL/GenBank/DDBJ whole genome shotgun (WGS) entry which is preliminary data.</text>
</comment>
<accession>A0AAD4LNT8</accession>
<reference evidence="2" key="1">
    <citation type="submission" date="2022-01" db="EMBL/GenBank/DDBJ databases">
        <title>Comparative genomics reveals a dynamic genome evolution in the ectomycorrhizal milk-cap (Lactarius) mushrooms.</title>
        <authorList>
            <consortium name="DOE Joint Genome Institute"/>
            <person name="Lebreton A."/>
            <person name="Tang N."/>
            <person name="Kuo A."/>
            <person name="LaButti K."/>
            <person name="Drula E."/>
            <person name="Barry K."/>
            <person name="Clum A."/>
            <person name="Lipzen A."/>
            <person name="Mousain D."/>
            <person name="Ng V."/>
            <person name="Wang R."/>
            <person name="Wang X."/>
            <person name="Dai Y."/>
            <person name="Henrissat B."/>
            <person name="Grigoriev I.V."/>
            <person name="Guerin-Laguette A."/>
            <person name="Yu F."/>
            <person name="Martin F.M."/>
        </authorList>
    </citation>
    <scope>NUCLEOTIDE SEQUENCE</scope>
    <source>
        <strain evidence="2">QP</strain>
    </source>
</reference>
<evidence type="ECO:0000313" key="2">
    <source>
        <dbReference type="EMBL" id="KAH8994969.1"/>
    </source>
</evidence>
<keyword evidence="3" id="KW-1185">Reference proteome</keyword>
<gene>
    <name evidence="2" type="ORF">EDB92DRAFT_1943659</name>
</gene>
<feature type="compositionally biased region" description="Acidic residues" evidence="1">
    <location>
        <begin position="137"/>
        <end position="149"/>
    </location>
</feature>
<sequence length="174" mass="20102">MSPQRGASTSLLYVCSTSRPETGDDHKVRTLKHLVDDLRTRRPHSPSSITRSSKRLEKQLEDFDEAEYRQLESLRELFEFLDDIVPQRHDGRYERCRTSQSDEHDKEVLPPSDVPTRIIPRRAATKKVDMTPIRLEGDDDEDEKNDVDEPTPVPRSKRRVAACVSLLAAYFLEL</sequence>
<feature type="compositionally biased region" description="Basic and acidic residues" evidence="1">
    <location>
        <begin position="91"/>
        <end position="108"/>
    </location>
</feature>
<name>A0AAD4LNT8_9AGAM</name>
<proteinExistence type="predicted"/>
<dbReference type="EMBL" id="JAKELL010000013">
    <property type="protein sequence ID" value="KAH8994969.1"/>
    <property type="molecule type" value="Genomic_DNA"/>
</dbReference>
<evidence type="ECO:0000256" key="1">
    <source>
        <dbReference type="SAM" id="MobiDB-lite"/>
    </source>
</evidence>
<evidence type="ECO:0000313" key="3">
    <source>
        <dbReference type="Proteomes" id="UP001201163"/>
    </source>
</evidence>
<feature type="region of interest" description="Disordered" evidence="1">
    <location>
        <begin position="91"/>
        <end position="157"/>
    </location>
</feature>
<feature type="region of interest" description="Disordered" evidence="1">
    <location>
        <begin position="37"/>
        <end position="56"/>
    </location>
</feature>
<protein>
    <submittedName>
        <fullName evidence="2">Uncharacterized protein</fullName>
    </submittedName>
</protein>
<organism evidence="2 3">
    <name type="scientific">Lactarius akahatsu</name>
    <dbReference type="NCBI Taxonomy" id="416441"/>
    <lineage>
        <taxon>Eukaryota</taxon>
        <taxon>Fungi</taxon>
        <taxon>Dikarya</taxon>
        <taxon>Basidiomycota</taxon>
        <taxon>Agaricomycotina</taxon>
        <taxon>Agaricomycetes</taxon>
        <taxon>Russulales</taxon>
        <taxon>Russulaceae</taxon>
        <taxon>Lactarius</taxon>
    </lineage>
</organism>
<dbReference type="AlphaFoldDB" id="A0AAD4LNT8"/>
<dbReference type="Proteomes" id="UP001201163">
    <property type="component" value="Unassembled WGS sequence"/>
</dbReference>